<gene>
    <name evidence="1" type="ORF">G3572_13465</name>
</gene>
<dbReference type="AlphaFoldDB" id="A0A6B3RQZ5"/>
<dbReference type="InterPro" id="IPR029062">
    <property type="entry name" value="Class_I_gatase-like"/>
</dbReference>
<sequence>MTDRTRIARQMADPALVRLHRALSRLTSVVTVMNTGAHPDDEQSGMLAWLRLGLGMRVVIACSTRGEGGQNALGPERRGALGILRSREMEEAARVLDADIHWLGHGPDDPVHDFGFSKDGDATFARWGEARIVERLVRAYRTERPDVVIPTFLDVPGQHGHHRAMTRAAQTALRLAADPDAHPEHADEGLQPWQVAKYYLPAWSGAGGTYDDEVPPPPATLTLAASGLDPATGAAWDHIGEQSRFYHASQGMGHWRAVPQDRWPLHLVGGQTEASITQGLPATLADLAALPDAPAALIPAAQAIAEAMAGFPDADAVVAALVRADAALEQAEAGGSSAFHLQHGHRLRRKRAEVQAACLLAARALPTLAYAEPARLFPGADAALHWQWAVPPVHQVTVTPVLPQGVSAAAPTADGCTLTVAGDAPFTPQFLPSWSALGGNGPAFAKVSATLGGRRMTAAFDLETPLEIGPERTLALDPSAVILPLARLPRSIPLRGADGADWQLPEGFSLENATLTLPPALPRGLHVLTPMLDGRPAFSRHEASYPHSGSFSYLAPETLRLLALDLILPEARIGYIGGGGDSIGLWLQRMGADVTLLARLEGAEDLGRFTTLVVGIVAFGSRPDLVAATPALHRFVAAGGHLVTFYQRPDQGWRPDTTPPRRLVVGTPSLRWRVTDAQAPVTMLDPSHPLLAGPNRITPDDWDGWNKERGIYFASEWDAAYVTLLSMHDAGGPPLTGALVSGQIGAGRHSHCALVLHHQLDHLVPGAFRLLANLVQPAG</sequence>
<dbReference type="RefSeq" id="WP_164612737.1">
    <property type="nucleotide sequence ID" value="NZ_JAAIKE010000004.1"/>
</dbReference>
<dbReference type="Proteomes" id="UP000481421">
    <property type="component" value="Unassembled WGS sequence"/>
</dbReference>
<keyword evidence="2" id="KW-1185">Reference proteome</keyword>
<organism evidence="1 2">
    <name type="scientific">Pseudotabrizicola algicola</name>
    <dbReference type="NCBI Taxonomy" id="2709381"/>
    <lineage>
        <taxon>Bacteria</taxon>
        <taxon>Pseudomonadati</taxon>
        <taxon>Pseudomonadota</taxon>
        <taxon>Alphaproteobacteria</taxon>
        <taxon>Rhodobacterales</taxon>
        <taxon>Paracoccaceae</taxon>
        <taxon>Pseudotabrizicola</taxon>
    </lineage>
</organism>
<dbReference type="SUPFAM" id="SSF102588">
    <property type="entry name" value="LmbE-like"/>
    <property type="match status" value="1"/>
</dbReference>
<reference evidence="1 2" key="1">
    <citation type="submission" date="2020-02" db="EMBL/GenBank/DDBJ databases">
        <title>Rhodobacter algicola sp. nov., isolated from microalga culture.</title>
        <authorList>
            <person name="Park C.-Y."/>
        </authorList>
    </citation>
    <scope>NUCLEOTIDE SEQUENCE [LARGE SCALE GENOMIC DNA]</scope>
    <source>
        <strain evidence="1 2">ETT8</strain>
    </source>
</reference>
<evidence type="ECO:0000313" key="2">
    <source>
        <dbReference type="Proteomes" id="UP000481421"/>
    </source>
</evidence>
<accession>A0A6B3RQZ5</accession>
<comment type="caution">
    <text evidence="1">The sequence shown here is derived from an EMBL/GenBank/DDBJ whole genome shotgun (WGS) entry which is preliminary data.</text>
</comment>
<protein>
    <submittedName>
        <fullName evidence="1">PIG-L family deacetylase</fullName>
    </submittedName>
</protein>
<dbReference type="Gene3D" id="3.40.50.10320">
    <property type="entry name" value="LmbE-like"/>
    <property type="match status" value="1"/>
</dbReference>
<proteinExistence type="predicted"/>
<evidence type="ECO:0000313" key="1">
    <source>
        <dbReference type="EMBL" id="NEX47218.1"/>
    </source>
</evidence>
<name>A0A6B3RQZ5_9RHOB</name>
<dbReference type="Pfam" id="PF02585">
    <property type="entry name" value="PIG-L"/>
    <property type="match status" value="1"/>
</dbReference>
<dbReference type="EMBL" id="JAAIKE010000004">
    <property type="protein sequence ID" value="NEX47218.1"/>
    <property type="molecule type" value="Genomic_DNA"/>
</dbReference>
<dbReference type="InterPro" id="IPR003737">
    <property type="entry name" value="GlcNAc_PI_deacetylase-related"/>
</dbReference>
<dbReference type="SUPFAM" id="SSF52317">
    <property type="entry name" value="Class I glutamine amidotransferase-like"/>
    <property type="match status" value="1"/>
</dbReference>
<dbReference type="InterPro" id="IPR024078">
    <property type="entry name" value="LmbE-like_dom_sf"/>
</dbReference>